<reference evidence="5 6" key="1">
    <citation type="submission" date="2017-12" db="EMBL/GenBank/DDBJ databases">
        <title>Sequencing the genomes of 1000 Actinobacteria strains.</title>
        <authorList>
            <person name="Klenk H.-P."/>
        </authorList>
    </citation>
    <scope>NUCLEOTIDE SEQUENCE [LARGE SCALE GENOMIC DNA]</scope>
    <source>
        <strain evidence="5 6">DSM 44489</strain>
    </source>
</reference>
<dbReference type="SUPFAM" id="SSF53822">
    <property type="entry name" value="Periplasmic binding protein-like I"/>
    <property type="match status" value="1"/>
</dbReference>
<dbReference type="PANTHER" id="PTHR30146:SF109">
    <property type="entry name" value="HTH-TYPE TRANSCRIPTIONAL REGULATOR GALS"/>
    <property type="match status" value="1"/>
</dbReference>
<dbReference type="EMBL" id="PJMW01000003">
    <property type="protein sequence ID" value="PKV76935.1"/>
    <property type="molecule type" value="Genomic_DNA"/>
</dbReference>
<keyword evidence="6" id="KW-1185">Reference proteome</keyword>
<dbReference type="InterPro" id="IPR046335">
    <property type="entry name" value="LacI/GalR-like_sensor"/>
</dbReference>
<feature type="domain" description="HTH lacI-type" evidence="4">
    <location>
        <begin position="23"/>
        <end position="78"/>
    </location>
</feature>
<organism evidence="5 6">
    <name type="scientific">Nocardia fluminea</name>
    <dbReference type="NCBI Taxonomy" id="134984"/>
    <lineage>
        <taxon>Bacteria</taxon>
        <taxon>Bacillati</taxon>
        <taxon>Actinomycetota</taxon>
        <taxon>Actinomycetes</taxon>
        <taxon>Mycobacteriales</taxon>
        <taxon>Nocardiaceae</taxon>
        <taxon>Nocardia</taxon>
    </lineage>
</organism>
<keyword evidence="2" id="KW-0238">DNA-binding</keyword>
<dbReference type="Gene3D" id="1.10.260.40">
    <property type="entry name" value="lambda repressor-like DNA-binding domains"/>
    <property type="match status" value="1"/>
</dbReference>
<name>A0A2N3V5N5_9NOCA</name>
<dbReference type="Pfam" id="PF13377">
    <property type="entry name" value="Peripla_BP_3"/>
    <property type="match status" value="1"/>
</dbReference>
<protein>
    <submittedName>
        <fullName evidence="5">LacI family transcriptional regulator</fullName>
    </submittedName>
</protein>
<dbReference type="CDD" id="cd01392">
    <property type="entry name" value="HTH_LacI"/>
    <property type="match status" value="1"/>
</dbReference>
<gene>
    <name evidence="5" type="ORF">ATK86_7342</name>
</gene>
<evidence type="ECO:0000256" key="2">
    <source>
        <dbReference type="ARBA" id="ARBA00023125"/>
    </source>
</evidence>
<dbReference type="InterPro" id="IPR000843">
    <property type="entry name" value="HTH_LacI"/>
</dbReference>
<sequence>MNKTRTASDGGCDTGANVTPKRPTLADVAALAGVSTAVVSYVLNDGPRPVSDTLRAKVLAAADELRYRPDRNARALRRPRKWRQLGLLVPDLTLPLYAALAGRLEIEARTRDHLTMIGNTGYDPDRELEFTTAFTDVGIDGLIVVGAVNTPEISKSCRRARVPVAWVHNRRGPVEGPAPLVCADHVAAGRLAAAHLVEDHDCGDIAFVGGFTADDVEYGDRETVAQRHEGFVSITGSSTLIHTDLTPEGAYRAVSARLRSGTAPPQGLVVGTNGQAAATMRAVTDAGLRVPGDIRIVGFDAGTNQNFGQITLTSVKQPIDTIAQHAIADVLDRATTDDSAERTPMPVTLDRGESCGCRPDIRPAALHAAPKL</sequence>
<evidence type="ECO:0000256" key="1">
    <source>
        <dbReference type="ARBA" id="ARBA00023015"/>
    </source>
</evidence>
<dbReference type="PROSITE" id="PS50932">
    <property type="entry name" value="HTH_LACI_2"/>
    <property type="match status" value="1"/>
</dbReference>
<dbReference type="AlphaFoldDB" id="A0A2N3V5N5"/>
<dbReference type="GO" id="GO:0003700">
    <property type="term" value="F:DNA-binding transcription factor activity"/>
    <property type="evidence" value="ECO:0007669"/>
    <property type="project" value="TreeGrafter"/>
</dbReference>
<dbReference type="Gene3D" id="3.40.50.2300">
    <property type="match status" value="2"/>
</dbReference>
<dbReference type="OrthoDB" id="59108at2"/>
<dbReference type="PANTHER" id="PTHR30146">
    <property type="entry name" value="LACI-RELATED TRANSCRIPTIONAL REPRESSOR"/>
    <property type="match status" value="1"/>
</dbReference>
<dbReference type="InterPro" id="IPR010982">
    <property type="entry name" value="Lambda_DNA-bd_dom_sf"/>
</dbReference>
<dbReference type="Pfam" id="PF00356">
    <property type="entry name" value="LacI"/>
    <property type="match status" value="1"/>
</dbReference>
<dbReference type="InterPro" id="IPR028082">
    <property type="entry name" value="Peripla_BP_I"/>
</dbReference>
<keyword evidence="3" id="KW-0804">Transcription</keyword>
<dbReference type="SUPFAM" id="SSF47413">
    <property type="entry name" value="lambda repressor-like DNA-binding domains"/>
    <property type="match status" value="1"/>
</dbReference>
<dbReference type="CDD" id="cd06267">
    <property type="entry name" value="PBP1_LacI_sugar_binding-like"/>
    <property type="match status" value="1"/>
</dbReference>
<dbReference type="GO" id="GO:0000976">
    <property type="term" value="F:transcription cis-regulatory region binding"/>
    <property type="evidence" value="ECO:0007669"/>
    <property type="project" value="TreeGrafter"/>
</dbReference>
<comment type="caution">
    <text evidence="5">The sequence shown here is derived from an EMBL/GenBank/DDBJ whole genome shotgun (WGS) entry which is preliminary data.</text>
</comment>
<keyword evidence="1" id="KW-0805">Transcription regulation</keyword>
<evidence type="ECO:0000259" key="4">
    <source>
        <dbReference type="PROSITE" id="PS50932"/>
    </source>
</evidence>
<accession>A0A2N3V5N5</accession>
<dbReference type="SMART" id="SM00354">
    <property type="entry name" value="HTH_LACI"/>
    <property type="match status" value="1"/>
</dbReference>
<proteinExistence type="predicted"/>
<dbReference type="Proteomes" id="UP000233766">
    <property type="component" value="Unassembled WGS sequence"/>
</dbReference>
<evidence type="ECO:0000313" key="5">
    <source>
        <dbReference type="EMBL" id="PKV76935.1"/>
    </source>
</evidence>
<evidence type="ECO:0000256" key="3">
    <source>
        <dbReference type="ARBA" id="ARBA00023163"/>
    </source>
</evidence>
<evidence type="ECO:0000313" key="6">
    <source>
        <dbReference type="Proteomes" id="UP000233766"/>
    </source>
</evidence>